<evidence type="ECO:0000256" key="1">
    <source>
        <dbReference type="SAM" id="MobiDB-lite"/>
    </source>
</evidence>
<protein>
    <submittedName>
        <fullName evidence="3">Beta-lactamase class C-like and penicillin binding proteins (PBPs) superfamily</fullName>
    </submittedName>
</protein>
<dbReference type="Gene3D" id="3.40.710.10">
    <property type="entry name" value="DD-peptidase/beta-lactamase superfamily"/>
    <property type="match status" value="1"/>
</dbReference>
<evidence type="ECO:0000259" key="2">
    <source>
        <dbReference type="Pfam" id="PF00144"/>
    </source>
</evidence>
<name>A0A6J4QDA4_9ACTN</name>
<dbReference type="PROSITE" id="PS51257">
    <property type="entry name" value="PROKAR_LIPOPROTEIN"/>
    <property type="match status" value="1"/>
</dbReference>
<dbReference type="PANTHER" id="PTHR46825">
    <property type="entry name" value="D-ALANYL-D-ALANINE-CARBOXYPEPTIDASE/ENDOPEPTIDASE AMPH"/>
    <property type="match status" value="1"/>
</dbReference>
<gene>
    <name evidence="3" type="ORF">AVDCRST_MAG28-286</name>
</gene>
<dbReference type="InterPro" id="IPR050491">
    <property type="entry name" value="AmpC-like"/>
</dbReference>
<reference evidence="3" key="1">
    <citation type="submission" date="2020-02" db="EMBL/GenBank/DDBJ databases">
        <authorList>
            <person name="Meier V. D."/>
        </authorList>
    </citation>
    <scope>NUCLEOTIDE SEQUENCE</scope>
    <source>
        <strain evidence="3">AVDCRST_MAG28</strain>
    </source>
</reference>
<dbReference type="InterPro" id="IPR012338">
    <property type="entry name" value="Beta-lactam/transpept-like"/>
</dbReference>
<proteinExistence type="predicted"/>
<feature type="region of interest" description="Disordered" evidence="1">
    <location>
        <begin position="31"/>
        <end position="62"/>
    </location>
</feature>
<feature type="compositionally biased region" description="Acidic residues" evidence="1">
    <location>
        <begin position="37"/>
        <end position="49"/>
    </location>
</feature>
<sequence>MFARDMYQRMWMGGLVVTMLVLLLVSGCGGDGTSQEDSAEDTTTAEDTEQAITSGDSGHAPEDALNAALEQSFAESGAPGVVAAVQTPDYTWVETRGVADRTSEEPMTPDVHQRIASVTKTFTGTLLLQAEADGLLSLDDSIDQYYEGVPNGDEITLRQMANMTSGIASYTFDEQFQEQLFSDPQRIWTLEEMVQIGIEDSPVFDPGTEFQYSNTNTVLLGLVLEQVSGRPIGDLYRERIIEPLGLQETSFPDAEDSSLPAPQARGYTLQGQDDGEPTDTTNWNPSWEWTAGAMISTVEDLLVYGRALGTGEGLLSPDQQAQRLDSFLGDDIPPNTADRAYGLGFGRESGWIGHTGTSPGYNTTVYYSPELDATMVVETNSDIASGDCSDDNPTLADSPHDIPCEEPAKRIRGVLAEVLGQPFGTEQ</sequence>
<dbReference type="InterPro" id="IPR001466">
    <property type="entry name" value="Beta-lactam-related"/>
</dbReference>
<dbReference type="Pfam" id="PF00144">
    <property type="entry name" value="Beta-lactamase"/>
    <property type="match status" value="1"/>
</dbReference>
<feature type="domain" description="Beta-lactamase-related" evidence="2">
    <location>
        <begin position="67"/>
        <end position="384"/>
    </location>
</feature>
<feature type="region of interest" description="Disordered" evidence="1">
    <location>
        <begin position="247"/>
        <end position="281"/>
    </location>
</feature>
<organism evidence="3">
    <name type="scientific">uncultured Rubrobacteraceae bacterium</name>
    <dbReference type="NCBI Taxonomy" id="349277"/>
    <lineage>
        <taxon>Bacteria</taxon>
        <taxon>Bacillati</taxon>
        <taxon>Actinomycetota</taxon>
        <taxon>Rubrobacteria</taxon>
        <taxon>Rubrobacterales</taxon>
        <taxon>Rubrobacteraceae</taxon>
        <taxon>environmental samples</taxon>
    </lineage>
</organism>
<evidence type="ECO:0000313" key="3">
    <source>
        <dbReference type="EMBL" id="CAA9438635.1"/>
    </source>
</evidence>
<dbReference type="PANTHER" id="PTHR46825:SF7">
    <property type="entry name" value="D-ALANYL-D-ALANINE CARBOXYPEPTIDASE"/>
    <property type="match status" value="1"/>
</dbReference>
<dbReference type="AlphaFoldDB" id="A0A6J4QDA4"/>
<dbReference type="EMBL" id="CADCVE010000007">
    <property type="protein sequence ID" value="CAA9438635.1"/>
    <property type="molecule type" value="Genomic_DNA"/>
</dbReference>
<accession>A0A6J4QDA4</accession>
<dbReference type="SUPFAM" id="SSF56601">
    <property type="entry name" value="beta-lactamase/transpeptidase-like"/>
    <property type="match status" value="1"/>
</dbReference>